<dbReference type="AlphaFoldDB" id="A0A833WIF1"/>
<keyword evidence="6" id="KW-1185">Reference proteome</keyword>
<comment type="caution">
    <text evidence="2">The sequence shown here is derived from an EMBL/GenBank/DDBJ whole genome shotgun (WGS) entry which is preliminary data.</text>
</comment>
<evidence type="ECO:0000313" key="5">
    <source>
        <dbReference type="EMBL" id="KAF4136070.1"/>
    </source>
</evidence>
<feature type="compositionally biased region" description="Polar residues" evidence="1">
    <location>
        <begin position="25"/>
        <end position="40"/>
    </location>
</feature>
<accession>A0A833WIF1</accession>
<reference evidence="2" key="1">
    <citation type="submission" date="2020-04" db="EMBL/GenBank/DDBJ databases">
        <title>Hybrid Assembly of Korean Phytophthora infestans isolates.</title>
        <authorList>
            <person name="Prokchorchik M."/>
            <person name="Lee Y."/>
            <person name="Seo J."/>
            <person name="Cho J.-H."/>
            <person name="Park Y.-E."/>
            <person name="Jang D.-C."/>
            <person name="Im J.-S."/>
            <person name="Choi J.-G."/>
            <person name="Park H.-J."/>
            <person name="Lee G.-B."/>
            <person name="Lee Y.-G."/>
            <person name="Hong S.-Y."/>
            <person name="Cho K."/>
            <person name="Sohn K.H."/>
        </authorList>
    </citation>
    <scope>NUCLEOTIDE SEQUENCE</scope>
    <source>
        <strain evidence="2">KR_1_A1</strain>
        <strain evidence="4">KR_2_A2</strain>
    </source>
</reference>
<dbReference type="Proteomes" id="UP000602510">
    <property type="component" value="Unassembled WGS sequence"/>
</dbReference>
<evidence type="ECO:0000313" key="6">
    <source>
        <dbReference type="Proteomes" id="UP000602510"/>
    </source>
</evidence>
<gene>
    <name evidence="3" type="ORF">GN244_ATG13454</name>
    <name evidence="2" type="ORF">GN244_ATG19893</name>
    <name evidence="5" type="ORF">GN958_ATG14740</name>
    <name evidence="4" type="ORF">GN958_ATG15301</name>
</gene>
<dbReference type="EMBL" id="WSZM01001051">
    <property type="protein sequence ID" value="KAF4028431.1"/>
    <property type="molecule type" value="Genomic_DNA"/>
</dbReference>
<protein>
    <submittedName>
        <fullName evidence="2">Uncharacterized protein</fullName>
    </submittedName>
</protein>
<dbReference type="Proteomes" id="UP000704712">
    <property type="component" value="Unassembled WGS sequence"/>
</dbReference>
<dbReference type="EMBL" id="JAACNO010002022">
    <property type="protein sequence ID" value="KAF4136070.1"/>
    <property type="molecule type" value="Genomic_DNA"/>
</dbReference>
<dbReference type="EMBL" id="WSZM01000358">
    <property type="protein sequence ID" value="KAF4034600.1"/>
    <property type="molecule type" value="Genomic_DNA"/>
</dbReference>
<proteinExistence type="predicted"/>
<name>A0A833WIF1_PHYIN</name>
<feature type="region of interest" description="Disordered" evidence="1">
    <location>
        <begin position="25"/>
        <end position="48"/>
    </location>
</feature>
<evidence type="ECO:0000313" key="3">
    <source>
        <dbReference type="EMBL" id="KAF4034600.1"/>
    </source>
</evidence>
<organism evidence="2 6">
    <name type="scientific">Phytophthora infestans</name>
    <name type="common">Potato late blight agent</name>
    <name type="synonym">Botrytis infestans</name>
    <dbReference type="NCBI Taxonomy" id="4787"/>
    <lineage>
        <taxon>Eukaryota</taxon>
        <taxon>Sar</taxon>
        <taxon>Stramenopiles</taxon>
        <taxon>Oomycota</taxon>
        <taxon>Peronosporomycetes</taxon>
        <taxon>Peronosporales</taxon>
        <taxon>Peronosporaceae</taxon>
        <taxon>Phytophthora</taxon>
    </lineage>
</organism>
<evidence type="ECO:0000256" key="1">
    <source>
        <dbReference type="SAM" id="MobiDB-lite"/>
    </source>
</evidence>
<dbReference type="EMBL" id="JAACNO010002148">
    <property type="protein sequence ID" value="KAF4135502.1"/>
    <property type="molecule type" value="Genomic_DNA"/>
</dbReference>
<evidence type="ECO:0000313" key="2">
    <source>
        <dbReference type="EMBL" id="KAF4028431.1"/>
    </source>
</evidence>
<evidence type="ECO:0000313" key="4">
    <source>
        <dbReference type="EMBL" id="KAF4135502.1"/>
    </source>
</evidence>
<sequence length="69" mass="7929">MKNVKITKKWHQASKTIEKVPNVANTTRSGTFPTLSQPTTPHDHPQSIVYNPLRHRQHEPLSIYARDAE</sequence>